<feature type="transmembrane region" description="Helical" evidence="18">
    <location>
        <begin position="530"/>
        <end position="551"/>
    </location>
</feature>
<dbReference type="Pfam" id="PF01627">
    <property type="entry name" value="Hpt"/>
    <property type="match status" value="1"/>
</dbReference>
<evidence type="ECO:0000256" key="3">
    <source>
        <dbReference type="ARBA" id="ARBA00012438"/>
    </source>
</evidence>
<dbReference type="Pfam" id="PF00512">
    <property type="entry name" value="HisKA"/>
    <property type="match status" value="1"/>
</dbReference>
<keyword evidence="7" id="KW-0808">Transferase</keyword>
<dbReference type="InterPro" id="IPR036641">
    <property type="entry name" value="HPT_dom_sf"/>
</dbReference>
<evidence type="ECO:0000256" key="10">
    <source>
        <dbReference type="ARBA" id="ARBA00022741"/>
    </source>
</evidence>
<keyword evidence="6 17" id="KW-0597">Phosphoprotein</keyword>
<dbReference type="Gene3D" id="3.30.450.20">
    <property type="entry name" value="PAS domain"/>
    <property type="match status" value="1"/>
</dbReference>
<dbReference type="SMART" id="SM00388">
    <property type="entry name" value="HisKA"/>
    <property type="match status" value="1"/>
</dbReference>
<dbReference type="CDD" id="cd00088">
    <property type="entry name" value="HPT"/>
    <property type="match status" value="1"/>
</dbReference>
<evidence type="ECO:0000256" key="12">
    <source>
        <dbReference type="ARBA" id="ARBA00022840"/>
    </source>
</evidence>
<dbReference type="InterPro" id="IPR001638">
    <property type="entry name" value="Solute-binding_3/MltF_N"/>
</dbReference>
<evidence type="ECO:0000256" key="1">
    <source>
        <dbReference type="ARBA" id="ARBA00000085"/>
    </source>
</evidence>
<evidence type="ECO:0000256" key="11">
    <source>
        <dbReference type="ARBA" id="ARBA00022777"/>
    </source>
</evidence>
<dbReference type="Pfam" id="PF08448">
    <property type="entry name" value="PAS_4"/>
    <property type="match status" value="1"/>
</dbReference>
<dbReference type="NCBIfam" id="TIGR00229">
    <property type="entry name" value="sensory_box"/>
    <property type="match status" value="1"/>
</dbReference>
<feature type="chain" id="PRO_5045051163" description="histidine kinase" evidence="19">
    <location>
        <begin position="22"/>
        <end position="1207"/>
    </location>
</feature>
<evidence type="ECO:0000256" key="2">
    <source>
        <dbReference type="ARBA" id="ARBA00004429"/>
    </source>
</evidence>
<dbReference type="InterPro" id="IPR049871">
    <property type="entry name" value="BvgS-like_periplasmic2"/>
</dbReference>
<dbReference type="Pfam" id="PF00497">
    <property type="entry name" value="SBP_bac_3"/>
    <property type="match status" value="2"/>
</dbReference>
<dbReference type="Pfam" id="PF02518">
    <property type="entry name" value="HATPase_c"/>
    <property type="match status" value="1"/>
</dbReference>
<organism evidence="24 25">
    <name type="scientific">Pseudomonas gessardii</name>
    <dbReference type="NCBI Taxonomy" id="78544"/>
    <lineage>
        <taxon>Bacteria</taxon>
        <taxon>Pseudomonadati</taxon>
        <taxon>Pseudomonadota</taxon>
        <taxon>Gammaproteobacteria</taxon>
        <taxon>Pseudomonadales</taxon>
        <taxon>Pseudomonadaceae</taxon>
        <taxon>Pseudomonas</taxon>
    </lineage>
</organism>
<gene>
    <name evidence="24" type="ORF">GIW56_20060</name>
</gene>
<keyword evidence="11" id="KW-0418">Kinase</keyword>
<evidence type="ECO:0000256" key="18">
    <source>
        <dbReference type="SAM" id="Phobius"/>
    </source>
</evidence>
<feature type="modified residue" description="4-aspartylphosphate" evidence="17">
    <location>
        <position position="1004"/>
    </location>
</feature>
<reference evidence="24 25" key="1">
    <citation type="submission" date="2019-11" db="EMBL/GenBank/DDBJ databases">
        <title>Epiphytic Pseudomonas syringae from cherry orchards.</title>
        <authorList>
            <person name="Hulin M.T."/>
        </authorList>
    </citation>
    <scope>NUCLEOTIDE SEQUENCE [LARGE SCALE GENOMIC DNA]</scope>
    <source>
        <strain evidence="24 25">PA-6-5B</strain>
    </source>
</reference>
<keyword evidence="15 18" id="KW-0472">Membrane</keyword>
<dbReference type="Pfam" id="PF00072">
    <property type="entry name" value="Response_reg"/>
    <property type="match status" value="1"/>
</dbReference>
<dbReference type="SUPFAM" id="SSF53850">
    <property type="entry name" value="Periplasmic binding protein-like II"/>
    <property type="match status" value="2"/>
</dbReference>
<dbReference type="InterPro" id="IPR005467">
    <property type="entry name" value="His_kinase_dom"/>
</dbReference>
<keyword evidence="9 19" id="KW-0732">Signal</keyword>
<feature type="domain" description="Histidine kinase" evidence="20">
    <location>
        <begin position="713"/>
        <end position="934"/>
    </location>
</feature>
<feature type="domain" description="Response regulatory" evidence="21">
    <location>
        <begin position="955"/>
        <end position="1074"/>
    </location>
</feature>
<dbReference type="CDD" id="cd17546">
    <property type="entry name" value="REC_hyHK_CKI1_RcsC-like"/>
    <property type="match status" value="1"/>
</dbReference>
<evidence type="ECO:0000256" key="19">
    <source>
        <dbReference type="SAM" id="SignalP"/>
    </source>
</evidence>
<dbReference type="SMART" id="SM00448">
    <property type="entry name" value="REC"/>
    <property type="match status" value="1"/>
</dbReference>
<dbReference type="InterPro" id="IPR003594">
    <property type="entry name" value="HATPase_dom"/>
</dbReference>
<dbReference type="Gene3D" id="1.20.120.160">
    <property type="entry name" value="HPT domain"/>
    <property type="match status" value="1"/>
</dbReference>
<dbReference type="InterPro" id="IPR011006">
    <property type="entry name" value="CheY-like_superfamily"/>
</dbReference>
<dbReference type="CDD" id="cd13705">
    <property type="entry name" value="PBP2_BvgS_D1"/>
    <property type="match status" value="1"/>
</dbReference>
<dbReference type="PANTHER" id="PTHR43047:SF72">
    <property type="entry name" value="OSMOSENSING HISTIDINE PROTEIN KINASE SLN1"/>
    <property type="match status" value="1"/>
</dbReference>
<dbReference type="CDD" id="cd13707">
    <property type="entry name" value="PBP2_BvgS_D2"/>
    <property type="match status" value="1"/>
</dbReference>
<dbReference type="SUPFAM" id="SSF52172">
    <property type="entry name" value="CheY-like"/>
    <property type="match status" value="1"/>
</dbReference>
<dbReference type="EC" id="2.7.13.3" evidence="3"/>
<comment type="catalytic activity">
    <reaction evidence="1">
        <text>ATP + protein L-histidine = ADP + protein N-phospho-L-histidine.</text>
        <dbReference type="EC" id="2.7.13.3"/>
    </reaction>
</comment>
<dbReference type="PROSITE" id="PS50109">
    <property type="entry name" value="HIS_KIN"/>
    <property type="match status" value="1"/>
</dbReference>
<keyword evidence="12" id="KW-0067">ATP-binding</keyword>
<dbReference type="Proteomes" id="UP000814003">
    <property type="component" value="Unassembled WGS sequence"/>
</dbReference>
<evidence type="ECO:0000256" key="13">
    <source>
        <dbReference type="ARBA" id="ARBA00022989"/>
    </source>
</evidence>
<dbReference type="InterPro" id="IPR003661">
    <property type="entry name" value="HisK_dim/P_dom"/>
</dbReference>
<evidence type="ECO:0000259" key="21">
    <source>
        <dbReference type="PROSITE" id="PS50110"/>
    </source>
</evidence>
<dbReference type="InterPro" id="IPR036097">
    <property type="entry name" value="HisK_dim/P_sf"/>
</dbReference>
<keyword evidence="25" id="KW-1185">Reference proteome</keyword>
<evidence type="ECO:0000313" key="25">
    <source>
        <dbReference type="Proteomes" id="UP000814003"/>
    </source>
</evidence>
<dbReference type="InterPro" id="IPR013656">
    <property type="entry name" value="PAS_4"/>
</dbReference>
<comment type="subcellular location">
    <subcellularLocation>
        <location evidence="2">Cell inner membrane</location>
        <topology evidence="2">Multi-pass membrane protein</topology>
    </subcellularLocation>
</comment>
<dbReference type="CDD" id="cd00082">
    <property type="entry name" value="HisKA"/>
    <property type="match status" value="1"/>
</dbReference>
<dbReference type="InterPro" id="IPR036890">
    <property type="entry name" value="HATPase_C_sf"/>
</dbReference>
<evidence type="ECO:0000256" key="17">
    <source>
        <dbReference type="PROSITE-ProRule" id="PRU00169"/>
    </source>
</evidence>
<dbReference type="InterPro" id="IPR008207">
    <property type="entry name" value="Sig_transdc_His_kin_Hpt_dom"/>
</dbReference>
<evidence type="ECO:0000259" key="22">
    <source>
        <dbReference type="PROSITE" id="PS50113"/>
    </source>
</evidence>
<dbReference type="InterPro" id="IPR004358">
    <property type="entry name" value="Sig_transdc_His_kin-like_C"/>
</dbReference>
<dbReference type="SMART" id="SM00387">
    <property type="entry name" value="HATPase_c"/>
    <property type="match status" value="1"/>
</dbReference>
<dbReference type="SUPFAM" id="SSF55874">
    <property type="entry name" value="ATPase domain of HSP90 chaperone/DNA topoisomerase II/histidine kinase"/>
    <property type="match status" value="1"/>
</dbReference>
<evidence type="ECO:0000256" key="5">
    <source>
        <dbReference type="ARBA" id="ARBA00022519"/>
    </source>
</evidence>
<dbReference type="InterPro" id="IPR000014">
    <property type="entry name" value="PAS"/>
</dbReference>
<evidence type="ECO:0000256" key="15">
    <source>
        <dbReference type="ARBA" id="ARBA00023136"/>
    </source>
</evidence>
<dbReference type="PROSITE" id="PS50894">
    <property type="entry name" value="HPT"/>
    <property type="match status" value="1"/>
</dbReference>
<dbReference type="PANTHER" id="PTHR43047">
    <property type="entry name" value="TWO-COMPONENT HISTIDINE PROTEIN KINASE"/>
    <property type="match status" value="1"/>
</dbReference>
<dbReference type="CDD" id="cd16922">
    <property type="entry name" value="HATPase_EvgS-ArcB-TorS-like"/>
    <property type="match status" value="1"/>
</dbReference>
<accession>A0ABS9FCP1</accession>
<dbReference type="InterPro" id="IPR001789">
    <property type="entry name" value="Sig_transdc_resp-reg_receiver"/>
</dbReference>
<evidence type="ECO:0000256" key="9">
    <source>
        <dbReference type="ARBA" id="ARBA00022729"/>
    </source>
</evidence>
<evidence type="ECO:0000256" key="14">
    <source>
        <dbReference type="ARBA" id="ARBA00023012"/>
    </source>
</evidence>
<dbReference type="PROSITE" id="PS50110">
    <property type="entry name" value="RESPONSE_REGULATORY"/>
    <property type="match status" value="1"/>
</dbReference>
<protein>
    <recommendedName>
        <fullName evidence="3">histidine kinase</fullName>
        <ecNumber evidence="3">2.7.13.3</ecNumber>
    </recommendedName>
</protein>
<dbReference type="PROSITE" id="PS50113">
    <property type="entry name" value="PAC"/>
    <property type="match status" value="1"/>
</dbReference>
<keyword evidence="13 18" id="KW-1133">Transmembrane helix</keyword>
<dbReference type="InterPro" id="IPR000700">
    <property type="entry name" value="PAS-assoc_C"/>
</dbReference>
<evidence type="ECO:0000256" key="16">
    <source>
        <dbReference type="PROSITE-ProRule" id="PRU00110"/>
    </source>
</evidence>
<dbReference type="Gene3D" id="3.40.190.10">
    <property type="entry name" value="Periplasmic binding protein-like II"/>
    <property type="match status" value="4"/>
</dbReference>
<comment type="caution">
    <text evidence="24">The sequence shown here is derived from an EMBL/GenBank/DDBJ whole genome shotgun (WGS) entry which is preliminary data.</text>
</comment>
<dbReference type="InterPro" id="IPR035965">
    <property type="entry name" value="PAS-like_dom_sf"/>
</dbReference>
<dbReference type="Gene3D" id="3.40.50.2300">
    <property type="match status" value="1"/>
</dbReference>
<feature type="domain" description="PAC" evidence="22">
    <location>
        <begin position="643"/>
        <end position="695"/>
    </location>
</feature>
<feature type="domain" description="HPt" evidence="23">
    <location>
        <begin position="1109"/>
        <end position="1204"/>
    </location>
</feature>
<dbReference type="CDD" id="cd00130">
    <property type="entry name" value="PAS"/>
    <property type="match status" value="1"/>
</dbReference>
<dbReference type="SMART" id="SM00062">
    <property type="entry name" value="PBPb"/>
    <property type="match status" value="2"/>
</dbReference>
<dbReference type="PRINTS" id="PR00344">
    <property type="entry name" value="BCTRLSENSOR"/>
</dbReference>
<evidence type="ECO:0000256" key="8">
    <source>
        <dbReference type="ARBA" id="ARBA00022692"/>
    </source>
</evidence>
<dbReference type="InterPro" id="IPR049870">
    <property type="entry name" value="BvgS-like_periplasmic1"/>
</dbReference>
<dbReference type="Gene3D" id="1.10.287.130">
    <property type="match status" value="1"/>
</dbReference>
<dbReference type="SUPFAM" id="SSF47384">
    <property type="entry name" value="Homodimeric domain of signal transducing histidine kinase"/>
    <property type="match status" value="1"/>
</dbReference>
<evidence type="ECO:0000259" key="23">
    <source>
        <dbReference type="PROSITE" id="PS50894"/>
    </source>
</evidence>
<keyword evidence="10" id="KW-0547">Nucleotide-binding</keyword>
<feature type="signal peptide" evidence="19">
    <location>
        <begin position="1"/>
        <end position="21"/>
    </location>
</feature>
<name>A0ABS9FCP1_9PSED</name>
<keyword evidence="5" id="KW-0997">Cell inner membrane</keyword>
<dbReference type="Gene3D" id="3.30.565.10">
    <property type="entry name" value="Histidine kinase-like ATPase, C-terminal domain"/>
    <property type="match status" value="1"/>
</dbReference>
<feature type="modified residue" description="Phosphohistidine" evidence="16">
    <location>
        <position position="1148"/>
    </location>
</feature>
<evidence type="ECO:0000256" key="6">
    <source>
        <dbReference type="ARBA" id="ARBA00022553"/>
    </source>
</evidence>
<sequence length="1207" mass="134092">MYLRLLWLILCTLSSSTLAQAALPTFAPHLLTSQTHIDRQGIGISTQDWHWLRHKAELRIGISPDESAPFSVNAESNQYEGISADVAALVAQLLVLKIKIVPFASALAAEQALEAGSIDAITRHGSYESNRDLVFSNPYARDQLAVFKRNGELRELPSDLAGMQVAVTGEHLQALQHRYPKAELQVYTSHDQAIAAAAFGQADVYVDNLFSAYYQINRSFYGYIRFERFSDLSFSGYSYALRADNTRLQRLLNVAIDTIGSDRLNTLAKRWVGNSFIPDEEPIGLTMQQLRWIDRHPVVRLVINDDMAPGAYFDANGVFSGAVADLLEVITLSTGLQFQVISRSGGYPQIIQALHKGEADLALMTASPEREEYLRFSTPVINGPFVLLSKDDQRGKLDNLAGKRVAIPSGHVAIPQLRKKFPDAIVIEAGGTLDSMNLLYEDKADAAVIALPAARYYIERLFRDELIINYVLDLGPSAVNFTLRRDDAELQSIIDQVLLNLAPDVLSAIANRWRSPPGMSGQTWIDYERVIRQVVLGAALLLLLALLWIFFLHRQIKGRRQAERMLNDQLQFVEALTDCMPPPLHVCGVNGFILSCNRSFLRSVGLDKKQVLGKRLNELPAAHFKSPPHLIDNYQQALRDGQTIESTQIIELQGRAVSISHWVQPFHDSQGAIKGIICGWLDITEHHQLVQQLQEAKSQADSASRAKTRFLATMSHEIRTPMNAVIGILELALKRADNQPIDRASIEIAHTSAKSLLGLIGDILDIARIESGRLSLSPNRANLRELIESVVRVFEGLARQKRLCLILEIDASLNCDVLIDALRFKQILSNLISNAIKFTEEGTITISIVGAFIDGDMLHISLSVEDTGVGISNADQQQLFRPFAQVQRNMPHIEGTGLGLFICRSLCEMMGGQLHMNSRLGRGTQINIELRVHVLEPLMAPLLVPPQSKQRYSLQVLVVDDHQVNRQVLSQQLQYLGHEVTEAENGQQAYEYWSSHPFDVVITDCQMPVMNGAELTRTIRREELQKALHATVIIGLTADAQPEELELCIRAGMTDCLIKPMGIDELDSHLLMHHQADDFDQPAEAQLSEASDSVQLVDLGPLELLISSDPLKVRLILDELIKSNRKDCQLMLALLREGEIEKLAELAHRINGAARVVKGEHLAQCCRRLEVACIDPNVSLAHLSELVNQLGAAIDTLEHALLGLNIG</sequence>
<dbReference type="EMBL" id="WKED01000042">
    <property type="protein sequence ID" value="MCF5109132.1"/>
    <property type="molecule type" value="Genomic_DNA"/>
</dbReference>
<keyword evidence="14" id="KW-0902">Two-component regulatory system</keyword>
<dbReference type="SUPFAM" id="SSF47226">
    <property type="entry name" value="Histidine-containing phosphotransfer domain, HPT domain"/>
    <property type="match status" value="1"/>
</dbReference>
<keyword evidence="4" id="KW-1003">Cell membrane</keyword>
<keyword evidence="8 18" id="KW-0812">Transmembrane</keyword>
<evidence type="ECO:0000313" key="24">
    <source>
        <dbReference type="EMBL" id="MCF5109132.1"/>
    </source>
</evidence>
<evidence type="ECO:0000256" key="7">
    <source>
        <dbReference type="ARBA" id="ARBA00022679"/>
    </source>
</evidence>
<evidence type="ECO:0000259" key="20">
    <source>
        <dbReference type="PROSITE" id="PS50109"/>
    </source>
</evidence>
<proteinExistence type="predicted"/>
<dbReference type="RefSeq" id="WP_169901394.1">
    <property type="nucleotide sequence ID" value="NZ_JAAQYO010000016.1"/>
</dbReference>
<evidence type="ECO:0000256" key="4">
    <source>
        <dbReference type="ARBA" id="ARBA00022475"/>
    </source>
</evidence>
<dbReference type="SUPFAM" id="SSF55785">
    <property type="entry name" value="PYP-like sensor domain (PAS domain)"/>
    <property type="match status" value="1"/>
</dbReference>